<dbReference type="EMBL" id="SNRW01021751">
    <property type="protein sequence ID" value="KAA6364364.1"/>
    <property type="molecule type" value="Genomic_DNA"/>
</dbReference>
<gene>
    <name evidence="1" type="ORF">EZS28_040110</name>
</gene>
<sequence>MQHSDYISGYMAMGEVLKTMSIHPQSFTISKQEFFDQPLTQLTSGGVKYTRAPLAARGSATCSMVQICQVNWTIKIPANTLAIQLNRITAAAVADNATASAITNFNAFNDITADQTVPMTAAMPGGQGYALTETLRFWLGFSTACGPFNQFAICKDRTKLWDTSIYAREQAIICSNSLSDLCTNNSVSVSPLESIIQGKRHCGVFIDVPLDAINTAAATTTYYYRIPNDIVFSGVLDLNQLNPIFNSFPVLTRNYASLYLQLWMQDFLQDLKVVWLNKTDTVENRHLAYHMIPPEKPDIIYLLNTAITSEITPRSNCQYVRKSSC</sequence>
<protein>
    <submittedName>
        <fullName evidence="1">Uncharacterized protein</fullName>
    </submittedName>
</protein>
<accession>A0A5J4U1W0</accession>
<dbReference type="AlphaFoldDB" id="A0A5J4U1W0"/>
<evidence type="ECO:0000313" key="2">
    <source>
        <dbReference type="Proteomes" id="UP000324800"/>
    </source>
</evidence>
<dbReference type="Proteomes" id="UP000324800">
    <property type="component" value="Unassembled WGS sequence"/>
</dbReference>
<organism evidence="1 2">
    <name type="scientific">Streblomastix strix</name>
    <dbReference type="NCBI Taxonomy" id="222440"/>
    <lineage>
        <taxon>Eukaryota</taxon>
        <taxon>Metamonada</taxon>
        <taxon>Preaxostyla</taxon>
        <taxon>Oxymonadida</taxon>
        <taxon>Streblomastigidae</taxon>
        <taxon>Streblomastix</taxon>
    </lineage>
</organism>
<name>A0A5J4U1W0_9EUKA</name>
<comment type="caution">
    <text evidence="1">The sequence shown here is derived from an EMBL/GenBank/DDBJ whole genome shotgun (WGS) entry which is preliminary data.</text>
</comment>
<reference evidence="1 2" key="1">
    <citation type="submission" date="2019-03" db="EMBL/GenBank/DDBJ databases">
        <title>Single cell metagenomics reveals metabolic interactions within the superorganism composed of flagellate Streblomastix strix and complex community of Bacteroidetes bacteria on its surface.</title>
        <authorList>
            <person name="Treitli S.C."/>
            <person name="Kolisko M."/>
            <person name="Husnik F."/>
            <person name="Keeling P."/>
            <person name="Hampl V."/>
        </authorList>
    </citation>
    <scope>NUCLEOTIDE SEQUENCE [LARGE SCALE GENOMIC DNA]</scope>
    <source>
        <strain evidence="1">ST1C</strain>
    </source>
</reference>
<evidence type="ECO:0000313" key="1">
    <source>
        <dbReference type="EMBL" id="KAA6364364.1"/>
    </source>
</evidence>
<proteinExistence type="predicted"/>